<gene>
    <name evidence="2" type="ORF">O181_105339</name>
</gene>
<evidence type="ECO:0000313" key="3">
    <source>
        <dbReference type="Proteomes" id="UP000765509"/>
    </source>
</evidence>
<feature type="region of interest" description="Disordered" evidence="1">
    <location>
        <begin position="1"/>
        <end position="43"/>
    </location>
</feature>
<protein>
    <submittedName>
        <fullName evidence="2">Uncharacterized protein</fullName>
    </submittedName>
</protein>
<proteinExistence type="predicted"/>
<sequence>MTEGQRLVNEAQTEKTSHSEVNNTFLLPNRSERATRSLSGHKQIQPEGLEQCLADVEKLSELLSDCENVSGPSQDLNITQWIEYIDGKQMKASFKQQNTGKTTHHHPTKWQKQPQYAAVAIMT</sequence>
<dbReference type="Proteomes" id="UP000765509">
    <property type="component" value="Unassembled WGS sequence"/>
</dbReference>
<keyword evidence="3" id="KW-1185">Reference proteome</keyword>
<reference evidence="2" key="1">
    <citation type="submission" date="2021-03" db="EMBL/GenBank/DDBJ databases">
        <title>Draft genome sequence of rust myrtle Austropuccinia psidii MF-1, a brazilian biotype.</title>
        <authorList>
            <person name="Quecine M.C."/>
            <person name="Pachon D.M.R."/>
            <person name="Bonatelli M.L."/>
            <person name="Correr F.H."/>
            <person name="Franceschini L.M."/>
            <person name="Leite T.F."/>
            <person name="Margarido G.R.A."/>
            <person name="Almeida C.A."/>
            <person name="Ferrarezi J.A."/>
            <person name="Labate C.A."/>
        </authorList>
    </citation>
    <scope>NUCLEOTIDE SEQUENCE</scope>
    <source>
        <strain evidence="2">MF-1</strain>
    </source>
</reference>
<name>A0A9Q3PL06_9BASI</name>
<accession>A0A9Q3PL06</accession>
<dbReference type="AlphaFoldDB" id="A0A9Q3PL06"/>
<dbReference type="EMBL" id="AVOT02077748">
    <property type="protein sequence ID" value="MBW0565624.1"/>
    <property type="molecule type" value="Genomic_DNA"/>
</dbReference>
<comment type="caution">
    <text evidence="2">The sequence shown here is derived from an EMBL/GenBank/DDBJ whole genome shotgun (WGS) entry which is preliminary data.</text>
</comment>
<organism evidence="2 3">
    <name type="scientific">Austropuccinia psidii MF-1</name>
    <dbReference type="NCBI Taxonomy" id="1389203"/>
    <lineage>
        <taxon>Eukaryota</taxon>
        <taxon>Fungi</taxon>
        <taxon>Dikarya</taxon>
        <taxon>Basidiomycota</taxon>
        <taxon>Pucciniomycotina</taxon>
        <taxon>Pucciniomycetes</taxon>
        <taxon>Pucciniales</taxon>
        <taxon>Sphaerophragmiaceae</taxon>
        <taxon>Austropuccinia</taxon>
    </lineage>
</organism>
<evidence type="ECO:0000256" key="1">
    <source>
        <dbReference type="SAM" id="MobiDB-lite"/>
    </source>
</evidence>
<evidence type="ECO:0000313" key="2">
    <source>
        <dbReference type="EMBL" id="MBW0565624.1"/>
    </source>
</evidence>